<reference evidence="2 3" key="1">
    <citation type="journal article" date="2000" name="Nature">
        <title>Complete DNA sequence of a serogroup A strain of Neisseria meningitidis Z2491.</title>
        <authorList>
            <person name="Parkhill J."/>
            <person name="Achtman M."/>
            <person name="James K.D."/>
            <person name="Bentley S.D."/>
            <person name="Churcher C."/>
            <person name="Klee S.R."/>
            <person name="Morelli G."/>
            <person name="Basham D."/>
            <person name="Brown D."/>
            <person name="Chillingworth T."/>
            <person name="Davies R.M."/>
            <person name="Davis P."/>
            <person name="Devlin K."/>
            <person name="Feltwell T."/>
            <person name="Hamlin N."/>
            <person name="Holroyd S."/>
            <person name="Jagels K."/>
            <person name="Leather S."/>
            <person name="Moule S."/>
            <person name="Mungall K."/>
            <person name="Quail M.A."/>
            <person name="Rajandream M.A."/>
            <person name="Rutherford K.M."/>
            <person name="Simmonds M."/>
            <person name="Skelton J."/>
            <person name="Whitehead S."/>
            <person name="Spratt B.G."/>
            <person name="Barrell B.G."/>
        </authorList>
    </citation>
    <scope>NUCLEOTIDE SEQUENCE [LARGE SCALE GENOMIC DNA]</scope>
    <source>
        <strain evidence="3">DSM 15465 / Z2491</strain>
    </source>
</reference>
<dbReference type="Gene3D" id="3.40.50.1010">
    <property type="entry name" value="5'-nuclease"/>
    <property type="match status" value="1"/>
</dbReference>
<dbReference type="HOGENOM" id="CLU_085023_0_0_4"/>
<sequence length="219" mass="25098">MKTAILIDGAFFIKRVRSLGLSQNPHDAKRIADLAFRYSMLHLKDKINGTDQMDDLYRIFFYDCVPFEKKMHNPVSHRAIDFSKTPEAIFRCNLHTELKKKRKLALRLGKLSDNTAWILKPQVMKNLLKNPSTQITENDVVLDVKQKGVDMRIGLDISSITLKKQADKIILFSGDSDFVPAAKLARREGIDFILDPMWNHVPPDLMEHIDGLKTKCPKP</sequence>
<protein>
    <recommendedName>
        <fullName evidence="1">NYN domain-containing protein</fullName>
    </recommendedName>
</protein>
<evidence type="ECO:0000313" key="2">
    <source>
        <dbReference type="EMBL" id="CAM09286.1"/>
    </source>
</evidence>
<dbReference type="InterPro" id="IPR021139">
    <property type="entry name" value="NYN"/>
</dbReference>
<dbReference type="EMBL" id="AL157959">
    <property type="protein sequence ID" value="CAM09286.1"/>
    <property type="molecule type" value="Genomic_DNA"/>
</dbReference>
<dbReference type="Pfam" id="PF01936">
    <property type="entry name" value="NYN"/>
    <property type="match status" value="1"/>
</dbReference>
<organism evidence="2 3">
    <name type="scientific">Neisseria meningitidis serogroup A / serotype 4A (strain DSM 15465 / Z2491)</name>
    <dbReference type="NCBI Taxonomy" id="122587"/>
    <lineage>
        <taxon>Bacteria</taxon>
        <taxon>Pseudomonadati</taxon>
        <taxon>Pseudomonadota</taxon>
        <taxon>Betaproteobacteria</taxon>
        <taxon>Neisseriales</taxon>
        <taxon>Neisseriaceae</taxon>
        <taxon>Neisseria</taxon>
    </lineage>
</organism>
<name>A0A0U1RKH9_NEIMA</name>
<dbReference type="EnsemblBacteria" id="CAM09286">
    <property type="protein sequence ID" value="CAM09286"/>
    <property type="gene ID" value="NMA2192"/>
</dbReference>
<feature type="domain" description="NYN" evidence="1">
    <location>
        <begin position="141"/>
        <end position="191"/>
    </location>
</feature>
<evidence type="ECO:0000259" key="1">
    <source>
        <dbReference type="Pfam" id="PF01936"/>
    </source>
</evidence>
<evidence type="ECO:0000313" key="3">
    <source>
        <dbReference type="Proteomes" id="UP000000626"/>
    </source>
</evidence>
<dbReference type="GeneID" id="93387385"/>
<accession>A0A0U1RKH9</accession>
<dbReference type="KEGG" id="nma:NMA2192"/>
<dbReference type="CDD" id="cd18722">
    <property type="entry name" value="PIN_NicB-like"/>
    <property type="match status" value="1"/>
</dbReference>
<dbReference type="Proteomes" id="UP000000626">
    <property type="component" value="Chromosome"/>
</dbReference>
<dbReference type="GO" id="GO:0004540">
    <property type="term" value="F:RNA nuclease activity"/>
    <property type="evidence" value="ECO:0007669"/>
    <property type="project" value="InterPro"/>
</dbReference>
<gene>
    <name evidence="2" type="ordered locus">NMA2192</name>
</gene>
<proteinExistence type="predicted"/>
<dbReference type="AlphaFoldDB" id="A0A0U1RKH9"/>
<dbReference type="RefSeq" id="WP_002218694.1">
    <property type="nucleotide sequence ID" value="NC_003116.1"/>
</dbReference>